<dbReference type="STRING" id="653733.Selin_0180"/>
<feature type="binding site" evidence="5">
    <location>
        <position position="76"/>
    </location>
    <ligand>
        <name>Zn(2+)</name>
        <dbReference type="ChEBI" id="CHEBI:29105"/>
    </ligand>
</feature>
<dbReference type="KEGG" id="din:Selin_0180"/>
<dbReference type="RefSeq" id="WP_013504826.1">
    <property type="nucleotide sequence ID" value="NC_014836.1"/>
</dbReference>
<feature type="domain" description="CBS" evidence="8">
    <location>
        <begin position="204"/>
        <end position="262"/>
    </location>
</feature>
<dbReference type="Proteomes" id="UP000002572">
    <property type="component" value="Chromosome"/>
</dbReference>
<keyword evidence="10" id="KW-0413">Isomerase</keyword>
<dbReference type="Pfam" id="PF00571">
    <property type="entry name" value="CBS"/>
    <property type="match status" value="2"/>
</dbReference>
<dbReference type="PANTHER" id="PTHR42745">
    <property type="match status" value="1"/>
</dbReference>
<dbReference type="EC" id="5.3.1.13" evidence="10"/>
<dbReference type="PANTHER" id="PTHR42745:SF1">
    <property type="entry name" value="ARABINOSE 5-PHOSPHATE ISOMERASE KDSD"/>
    <property type="match status" value="1"/>
</dbReference>
<dbReference type="GO" id="GO:0046872">
    <property type="term" value="F:metal ion binding"/>
    <property type="evidence" value="ECO:0007669"/>
    <property type="project" value="UniProtKB-KW"/>
</dbReference>
<evidence type="ECO:0000256" key="5">
    <source>
        <dbReference type="PIRSR" id="PIRSR004692-2"/>
    </source>
</evidence>
<sequence length="316" mass="34498">MNHEHFLQSARQVITTEATEVARLVEHLDMDFARSVEAILQSRGRVIVCGMGKSGIIGKKIAATMASTGTPSFFMHPGEAYHGDLGMVTPDDVFIAISHSGETDEVVKLIPFLQDNGNYLIALTGNPASTLARAAHSHLNTGVTREACPLQLAPTSSTTATLVLGDALAVTLMEARNFQPENFARFHPGGSLGRKLLTRVEQVMKQDNLPFVDSQTGMKDIIHTMSEGRCGLAIVVNAQNFLVGIITDGDLRRAMDKRQEDFFRLSAQDIMTREPKTVAPQTRLVDAEALMISRKINSLLVAQDLRVSGIIQLYDL</sequence>
<dbReference type="Pfam" id="PF01380">
    <property type="entry name" value="SIS"/>
    <property type="match status" value="1"/>
</dbReference>
<dbReference type="HOGENOM" id="CLU_040681_13_1_0"/>
<name>E6W5Z8_DESIS</name>
<dbReference type="GO" id="GO:0097367">
    <property type="term" value="F:carbohydrate derivative binding"/>
    <property type="evidence" value="ECO:0007669"/>
    <property type="project" value="InterPro"/>
</dbReference>
<evidence type="ECO:0000256" key="4">
    <source>
        <dbReference type="PIRNR" id="PIRNR004692"/>
    </source>
</evidence>
<dbReference type="FunFam" id="3.40.50.10490:FF:000011">
    <property type="entry name" value="Arabinose 5-phosphate isomerase"/>
    <property type="match status" value="1"/>
</dbReference>
<keyword evidence="5" id="KW-0862">Zinc</keyword>
<organism evidence="10 11">
    <name type="scientific">Desulfurispirillum indicum (strain ATCC BAA-1389 / DSM 22839 / S5)</name>
    <dbReference type="NCBI Taxonomy" id="653733"/>
    <lineage>
        <taxon>Bacteria</taxon>
        <taxon>Pseudomonadati</taxon>
        <taxon>Chrysiogenota</taxon>
        <taxon>Chrysiogenia</taxon>
        <taxon>Chrysiogenales</taxon>
        <taxon>Chrysiogenaceae</taxon>
        <taxon>Desulfurispirillum</taxon>
    </lineage>
</organism>
<keyword evidence="11" id="KW-1185">Reference proteome</keyword>
<dbReference type="InParanoid" id="E6W5Z8"/>
<dbReference type="InterPro" id="IPR046348">
    <property type="entry name" value="SIS_dom_sf"/>
</dbReference>
<dbReference type="CDD" id="cd05014">
    <property type="entry name" value="SIS_Kpsf"/>
    <property type="match status" value="1"/>
</dbReference>
<dbReference type="InterPro" id="IPR000644">
    <property type="entry name" value="CBS_dom"/>
</dbReference>
<dbReference type="InterPro" id="IPR046342">
    <property type="entry name" value="CBS_dom_sf"/>
</dbReference>
<dbReference type="eggNOG" id="COG0517">
    <property type="taxonomic scope" value="Bacteria"/>
</dbReference>
<dbReference type="NCBIfam" id="TIGR00393">
    <property type="entry name" value="kpsF"/>
    <property type="match status" value="1"/>
</dbReference>
<dbReference type="OrthoDB" id="9762536at2"/>
<evidence type="ECO:0000259" key="9">
    <source>
        <dbReference type="PROSITE" id="PS51464"/>
    </source>
</evidence>
<dbReference type="Gene3D" id="3.40.50.10490">
    <property type="entry name" value="Glucose-6-phosphate isomerase like protein, domain 1"/>
    <property type="match status" value="1"/>
</dbReference>
<keyword evidence="2" id="KW-0677">Repeat</keyword>
<dbReference type="InterPro" id="IPR035474">
    <property type="entry name" value="SIS_Kpsf"/>
</dbReference>
<dbReference type="GO" id="GO:0019146">
    <property type="term" value="F:arabinose-5-phosphate isomerase activity"/>
    <property type="evidence" value="ECO:0007669"/>
    <property type="project" value="UniProtKB-EC"/>
</dbReference>
<dbReference type="EMBL" id="CP002432">
    <property type="protein sequence ID" value="ADU64937.1"/>
    <property type="molecule type" value="Genomic_DNA"/>
</dbReference>
<dbReference type="GO" id="GO:0005975">
    <property type="term" value="P:carbohydrate metabolic process"/>
    <property type="evidence" value="ECO:0007669"/>
    <property type="project" value="InterPro"/>
</dbReference>
<feature type="domain" description="SIS" evidence="9">
    <location>
        <begin position="35"/>
        <end position="178"/>
    </location>
</feature>
<evidence type="ECO:0000256" key="1">
    <source>
        <dbReference type="ARBA" id="ARBA00008165"/>
    </source>
</evidence>
<reference evidence="10 11" key="1">
    <citation type="submission" date="2010-12" db="EMBL/GenBank/DDBJ databases">
        <title>Complete sequence of Desulfurispirillum indicum S5.</title>
        <authorList>
            <consortium name="US DOE Joint Genome Institute"/>
            <person name="Lucas S."/>
            <person name="Copeland A."/>
            <person name="Lapidus A."/>
            <person name="Cheng J.-F."/>
            <person name="Goodwin L."/>
            <person name="Pitluck S."/>
            <person name="Chertkov O."/>
            <person name="Held B."/>
            <person name="Detter J.C."/>
            <person name="Han C."/>
            <person name="Tapia R."/>
            <person name="Land M."/>
            <person name="Hauser L."/>
            <person name="Kyrpides N."/>
            <person name="Ivanova N."/>
            <person name="Mikhailova N."/>
            <person name="Haggblom M."/>
            <person name="Rauschenbach I."/>
            <person name="Bini E."/>
            <person name="Woyke T."/>
        </authorList>
    </citation>
    <scope>NUCLEOTIDE SEQUENCE [LARGE SCALE GENOMIC DNA]</scope>
    <source>
        <strain evidence="11">ATCC BAA-1389 / DSM 22839 / S5</strain>
    </source>
</reference>
<dbReference type="FunCoup" id="E6W5Z8">
    <property type="interactions" value="164"/>
</dbReference>
<protein>
    <submittedName>
        <fullName evidence="10">KpsF/GutQ family protein</fullName>
        <ecNumber evidence="10">5.3.1.13</ecNumber>
    </submittedName>
</protein>
<dbReference type="PROSITE" id="PS51464">
    <property type="entry name" value="SIS"/>
    <property type="match status" value="1"/>
</dbReference>
<evidence type="ECO:0000256" key="2">
    <source>
        <dbReference type="ARBA" id="ARBA00022737"/>
    </source>
</evidence>
<feature type="site" description="Catalytically relevant" evidence="6">
    <location>
        <position position="146"/>
    </location>
</feature>
<proteinExistence type="inferred from homology"/>
<keyword evidence="5" id="KW-0479">Metal-binding</keyword>
<evidence type="ECO:0000313" key="10">
    <source>
        <dbReference type="EMBL" id="ADU64937.1"/>
    </source>
</evidence>
<dbReference type="PROSITE" id="PS51371">
    <property type="entry name" value="CBS"/>
    <property type="match status" value="2"/>
</dbReference>
<feature type="domain" description="CBS" evidence="8">
    <location>
        <begin position="271"/>
        <end position="316"/>
    </location>
</feature>
<dbReference type="InterPro" id="IPR001347">
    <property type="entry name" value="SIS_dom"/>
</dbReference>
<dbReference type="PIRSF" id="PIRSF004692">
    <property type="entry name" value="KdsD_KpsF"/>
    <property type="match status" value="1"/>
</dbReference>
<evidence type="ECO:0000259" key="8">
    <source>
        <dbReference type="PROSITE" id="PS51371"/>
    </source>
</evidence>
<feature type="site" description="Catalytically relevant" evidence="6">
    <location>
        <position position="187"/>
    </location>
</feature>
<keyword evidence="3 7" id="KW-0129">CBS domain</keyword>
<evidence type="ECO:0000256" key="3">
    <source>
        <dbReference type="ARBA" id="ARBA00023122"/>
    </source>
</evidence>
<evidence type="ECO:0000256" key="6">
    <source>
        <dbReference type="PIRSR" id="PIRSR004692-3"/>
    </source>
</evidence>
<feature type="site" description="Catalytically relevant" evidence="6">
    <location>
        <position position="105"/>
    </location>
</feature>
<dbReference type="InterPro" id="IPR050986">
    <property type="entry name" value="GutQ/KpsF_isomerases"/>
</dbReference>
<feature type="site" description="Catalytically relevant" evidence="6">
    <location>
        <position position="53"/>
    </location>
</feature>
<gene>
    <name evidence="10" type="ordered locus">Selin_0180</name>
</gene>
<evidence type="ECO:0000256" key="7">
    <source>
        <dbReference type="PROSITE-ProRule" id="PRU00703"/>
    </source>
</evidence>
<dbReference type="SUPFAM" id="SSF53697">
    <property type="entry name" value="SIS domain"/>
    <property type="match status" value="1"/>
</dbReference>
<dbReference type="CDD" id="cd04604">
    <property type="entry name" value="CBS_pair_SIS_assoc"/>
    <property type="match status" value="1"/>
</dbReference>
<dbReference type="GO" id="GO:1901135">
    <property type="term" value="P:carbohydrate derivative metabolic process"/>
    <property type="evidence" value="ECO:0007669"/>
    <property type="project" value="InterPro"/>
</dbReference>
<accession>E6W5Z8</accession>
<dbReference type="eggNOG" id="COG0794">
    <property type="taxonomic scope" value="Bacteria"/>
</dbReference>
<dbReference type="Gene3D" id="3.10.580.10">
    <property type="entry name" value="CBS-domain"/>
    <property type="match status" value="1"/>
</dbReference>
<comment type="similarity">
    <text evidence="1 4">Belongs to the SIS family. GutQ/KpsF subfamily.</text>
</comment>
<dbReference type="InterPro" id="IPR004800">
    <property type="entry name" value="KdsD/KpsF-type"/>
</dbReference>
<dbReference type="AlphaFoldDB" id="E6W5Z8"/>
<dbReference type="SMART" id="SM00116">
    <property type="entry name" value="CBS"/>
    <property type="match status" value="2"/>
</dbReference>
<evidence type="ECO:0000313" key="11">
    <source>
        <dbReference type="Proteomes" id="UP000002572"/>
    </source>
</evidence>